<dbReference type="HAMAP" id="MF_00386">
    <property type="entry name" value="UPF0161_YidD"/>
    <property type="match status" value="1"/>
</dbReference>
<proteinExistence type="inferred from homology"/>
<dbReference type="GeneID" id="99740786"/>
<name>A0A0U1P9D2_PHOLE</name>
<dbReference type="GO" id="GO:0005886">
    <property type="term" value="C:plasma membrane"/>
    <property type="evidence" value="ECO:0007669"/>
    <property type="project" value="UniProtKB-SubCell"/>
</dbReference>
<dbReference type="NCBIfam" id="TIGR00278">
    <property type="entry name" value="membrane protein insertion efficiency factor YidD"/>
    <property type="match status" value="1"/>
</dbReference>
<evidence type="ECO:0000313" key="3">
    <source>
        <dbReference type="Proteomes" id="UP000030675"/>
    </source>
</evidence>
<dbReference type="PANTHER" id="PTHR33383">
    <property type="entry name" value="MEMBRANE PROTEIN INSERTION EFFICIENCY FACTOR-RELATED"/>
    <property type="match status" value="1"/>
</dbReference>
<evidence type="ECO:0000313" key="2">
    <source>
        <dbReference type="EMBL" id="GAD31227.1"/>
    </source>
</evidence>
<dbReference type="HOGENOM" id="CLU_144811_5_2_6"/>
<keyword evidence="1" id="KW-0472">Membrane</keyword>
<reference evidence="3" key="1">
    <citation type="submission" date="2012-12" db="EMBL/GenBank/DDBJ databases">
        <title>Genome Sequence of Photobacterium leiognathi lrivu.4.1.</title>
        <authorList>
            <person name="Urbanczyk H."/>
            <person name="Ogura Y."/>
            <person name="Hayashi T."/>
            <person name="Dunlap P.V."/>
        </authorList>
    </citation>
    <scope>NUCLEOTIDE SEQUENCE [LARGE SCALE GENOMIC DNA]</scope>
    <source>
        <strain evidence="3">lrivu.4.1</strain>
    </source>
</reference>
<dbReference type="RefSeq" id="WP_023933982.1">
    <property type="nucleotide sequence ID" value="NZ_DF196819.1"/>
</dbReference>
<organism evidence="2 3">
    <name type="scientific">Photobacterium leiognathi lrivu.4.1</name>
    <dbReference type="NCBI Taxonomy" id="1248232"/>
    <lineage>
        <taxon>Bacteria</taxon>
        <taxon>Pseudomonadati</taxon>
        <taxon>Pseudomonadota</taxon>
        <taxon>Gammaproteobacteria</taxon>
        <taxon>Vibrionales</taxon>
        <taxon>Vibrionaceae</taxon>
        <taxon>Photobacterium</taxon>
    </lineage>
</organism>
<sequence>MASPVSPFAWLVVGLVRFYQLAISPLLGPRCRFTPTCSQYAIEAVKMHGALKGCWLAAKRLLKCHPLNNGGYDPVPPTKHNDREH</sequence>
<dbReference type="eggNOG" id="COG0759">
    <property type="taxonomic scope" value="Bacteria"/>
</dbReference>
<protein>
    <recommendedName>
        <fullName evidence="1">Putative membrane protein insertion efficiency factor</fullName>
    </recommendedName>
</protein>
<dbReference type="PANTHER" id="PTHR33383:SF1">
    <property type="entry name" value="MEMBRANE PROTEIN INSERTION EFFICIENCY FACTOR-RELATED"/>
    <property type="match status" value="1"/>
</dbReference>
<dbReference type="SMART" id="SM01234">
    <property type="entry name" value="Haemolytic"/>
    <property type="match status" value="1"/>
</dbReference>
<dbReference type="InterPro" id="IPR002696">
    <property type="entry name" value="Membr_insert_effic_factor_YidD"/>
</dbReference>
<comment type="subcellular location">
    <subcellularLocation>
        <location evidence="1">Cell membrane</location>
        <topology evidence="1">Peripheral membrane protein</topology>
        <orientation evidence="1">Cytoplasmic side</orientation>
    </subcellularLocation>
</comment>
<dbReference type="Pfam" id="PF01809">
    <property type="entry name" value="YidD"/>
    <property type="match status" value="1"/>
</dbReference>
<gene>
    <name evidence="2" type="ORF">PLEI_2884</name>
</gene>
<evidence type="ECO:0000256" key="1">
    <source>
        <dbReference type="HAMAP-Rule" id="MF_00386"/>
    </source>
</evidence>
<dbReference type="EMBL" id="DF196819">
    <property type="protein sequence ID" value="GAD31227.1"/>
    <property type="molecule type" value="Genomic_DNA"/>
</dbReference>
<comment type="similarity">
    <text evidence="1">Belongs to the UPF0161 family.</text>
</comment>
<keyword evidence="1" id="KW-1003">Cell membrane</keyword>
<comment type="function">
    <text evidence="1">Could be involved in insertion of integral membrane proteins into the membrane.</text>
</comment>
<dbReference type="Proteomes" id="UP000030675">
    <property type="component" value="Unassembled WGS sequence"/>
</dbReference>
<accession>A0A0U1P9D2</accession>
<dbReference type="AlphaFoldDB" id="A0A0U1P9D2"/>